<dbReference type="GO" id="GO:0046872">
    <property type="term" value="F:metal ion binding"/>
    <property type="evidence" value="ECO:0007669"/>
    <property type="project" value="UniProtKB-KW"/>
</dbReference>
<keyword evidence="2" id="KW-0813">Transport</keyword>
<evidence type="ECO:0000256" key="3">
    <source>
        <dbReference type="ARBA" id="ARBA00022723"/>
    </source>
</evidence>
<keyword evidence="4" id="KW-0249">Electron transport</keyword>
<dbReference type="EMBL" id="CP031264">
    <property type="protein sequence ID" value="AXI77200.1"/>
    <property type="molecule type" value="Genomic_DNA"/>
</dbReference>
<dbReference type="Proteomes" id="UP000249340">
    <property type="component" value="Chromosome"/>
</dbReference>
<name>A0A345STZ5_9ACTN</name>
<keyword evidence="3" id="KW-0479">Metal-binding</keyword>
<gene>
    <name evidence="8" type="ORF">C7M71_006875</name>
</gene>
<reference evidence="9" key="1">
    <citation type="submission" date="2018-07" db="EMBL/GenBank/DDBJ databases">
        <title>Streptacidiphilus bronchialis DSM 106435 chromosome.</title>
        <authorList>
            <person name="Batra D."/>
            <person name="Gulvik C.A."/>
        </authorList>
    </citation>
    <scope>NUCLEOTIDE SEQUENCE [LARGE SCALE GENOMIC DNA]</scope>
    <source>
        <strain evidence="9">DSM 106435</strain>
    </source>
</reference>
<keyword evidence="5" id="KW-0408">Iron</keyword>
<proteinExistence type="predicted"/>
<evidence type="ECO:0000256" key="5">
    <source>
        <dbReference type="ARBA" id="ARBA00023004"/>
    </source>
</evidence>
<keyword evidence="7" id="KW-0003">3Fe-4S</keyword>
<dbReference type="RefSeq" id="WP_111489174.1">
    <property type="nucleotide sequence ID" value="NZ_CP031264.1"/>
</dbReference>
<dbReference type="InterPro" id="IPR051269">
    <property type="entry name" value="Fe-S_cluster_ET"/>
</dbReference>
<dbReference type="PANTHER" id="PTHR36923">
    <property type="entry name" value="FERREDOXIN"/>
    <property type="match status" value="1"/>
</dbReference>
<dbReference type="Pfam" id="PF13459">
    <property type="entry name" value="Fer4_15"/>
    <property type="match status" value="1"/>
</dbReference>
<evidence type="ECO:0000256" key="2">
    <source>
        <dbReference type="ARBA" id="ARBA00022448"/>
    </source>
</evidence>
<sequence length="79" mass="8642">MRIRVDHDRCRGAGQCALNAPELFDQSEDDGTVVLLDDHPPAELHDQARLAAALCPNAVISLIEGEDQDEGEDEDQDES</sequence>
<evidence type="ECO:0000313" key="8">
    <source>
        <dbReference type="EMBL" id="AXI77200.1"/>
    </source>
</evidence>
<dbReference type="Gene3D" id="3.30.70.20">
    <property type="match status" value="1"/>
</dbReference>
<evidence type="ECO:0000256" key="6">
    <source>
        <dbReference type="ARBA" id="ARBA00023014"/>
    </source>
</evidence>
<dbReference type="AlphaFoldDB" id="A0A345STZ5"/>
<evidence type="ECO:0000256" key="1">
    <source>
        <dbReference type="ARBA" id="ARBA00001927"/>
    </source>
</evidence>
<evidence type="ECO:0000256" key="4">
    <source>
        <dbReference type="ARBA" id="ARBA00022982"/>
    </source>
</evidence>
<keyword evidence="6" id="KW-0411">Iron-sulfur</keyword>
<dbReference type="PANTHER" id="PTHR36923:SF3">
    <property type="entry name" value="FERREDOXIN"/>
    <property type="match status" value="1"/>
</dbReference>
<dbReference type="KEGG" id="stri:C7M71_006875"/>
<dbReference type="SUPFAM" id="SSF54862">
    <property type="entry name" value="4Fe-4S ferredoxins"/>
    <property type="match status" value="1"/>
</dbReference>
<protein>
    <submittedName>
        <fullName evidence="8">Ferredoxin</fullName>
    </submittedName>
</protein>
<keyword evidence="9" id="KW-1185">Reference proteome</keyword>
<accession>A0A345STZ5</accession>
<dbReference type="GO" id="GO:0051538">
    <property type="term" value="F:3 iron, 4 sulfur cluster binding"/>
    <property type="evidence" value="ECO:0007669"/>
    <property type="project" value="UniProtKB-KW"/>
</dbReference>
<comment type="cofactor">
    <cofactor evidence="1">
        <name>[3Fe-4S] cluster</name>
        <dbReference type="ChEBI" id="CHEBI:21137"/>
    </cofactor>
</comment>
<evidence type="ECO:0000313" key="9">
    <source>
        <dbReference type="Proteomes" id="UP000249340"/>
    </source>
</evidence>
<organism evidence="8 9">
    <name type="scientific">Peterkaempfera bronchialis</name>
    <dbReference type="NCBI Taxonomy" id="2126346"/>
    <lineage>
        <taxon>Bacteria</taxon>
        <taxon>Bacillati</taxon>
        <taxon>Actinomycetota</taxon>
        <taxon>Actinomycetes</taxon>
        <taxon>Kitasatosporales</taxon>
        <taxon>Streptomycetaceae</taxon>
        <taxon>Peterkaempfera</taxon>
    </lineage>
</organism>
<evidence type="ECO:0000256" key="7">
    <source>
        <dbReference type="ARBA" id="ARBA00023291"/>
    </source>
</evidence>
<dbReference type="OrthoDB" id="9803319at2"/>